<sequence length="243" mass="27636">MSSKRHENLEDNLLSVDIQKDLEGVQKSNFKRKLCSDSIAESSNVTKKHATEDNVIACQNDDIFNFIPQNNIDSSVNDKENEKTLDFLKPQKRKIGNYIDENFLLNQNVTSVHSPEETVKSEANNKESADDMPQIKRLRLDSSKSNSVNISALRGTKLQELKYDGNGWKSCPKIKKENISGDLDSKISHVDLGTTVVMIRKYEIQKRNICSSGDLTVNQIINAKAQNFKKFKKVWPLKTQITY</sequence>
<protein>
    <submittedName>
        <fullName evidence="1">Uncharacterized protein</fullName>
    </submittedName>
</protein>
<name>A0A4C1XSB8_EUMVA</name>
<comment type="caution">
    <text evidence="1">The sequence shown here is derived from an EMBL/GenBank/DDBJ whole genome shotgun (WGS) entry which is preliminary data.</text>
</comment>
<keyword evidence="2" id="KW-1185">Reference proteome</keyword>
<gene>
    <name evidence="1" type="ORF">EVAR_37708_1</name>
</gene>
<dbReference type="Proteomes" id="UP000299102">
    <property type="component" value="Unassembled WGS sequence"/>
</dbReference>
<organism evidence="1 2">
    <name type="scientific">Eumeta variegata</name>
    <name type="common">Bagworm moth</name>
    <name type="synonym">Eumeta japonica</name>
    <dbReference type="NCBI Taxonomy" id="151549"/>
    <lineage>
        <taxon>Eukaryota</taxon>
        <taxon>Metazoa</taxon>
        <taxon>Ecdysozoa</taxon>
        <taxon>Arthropoda</taxon>
        <taxon>Hexapoda</taxon>
        <taxon>Insecta</taxon>
        <taxon>Pterygota</taxon>
        <taxon>Neoptera</taxon>
        <taxon>Endopterygota</taxon>
        <taxon>Lepidoptera</taxon>
        <taxon>Glossata</taxon>
        <taxon>Ditrysia</taxon>
        <taxon>Tineoidea</taxon>
        <taxon>Psychidae</taxon>
        <taxon>Oiketicinae</taxon>
        <taxon>Eumeta</taxon>
    </lineage>
</organism>
<proteinExistence type="predicted"/>
<evidence type="ECO:0000313" key="1">
    <source>
        <dbReference type="EMBL" id="GBP66060.1"/>
    </source>
</evidence>
<reference evidence="1 2" key="1">
    <citation type="journal article" date="2019" name="Commun. Biol.">
        <title>The bagworm genome reveals a unique fibroin gene that provides high tensile strength.</title>
        <authorList>
            <person name="Kono N."/>
            <person name="Nakamura H."/>
            <person name="Ohtoshi R."/>
            <person name="Tomita M."/>
            <person name="Numata K."/>
            <person name="Arakawa K."/>
        </authorList>
    </citation>
    <scope>NUCLEOTIDE SEQUENCE [LARGE SCALE GENOMIC DNA]</scope>
</reference>
<dbReference type="EMBL" id="BGZK01000946">
    <property type="protein sequence ID" value="GBP66060.1"/>
    <property type="molecule type" value="Genomic_DNA"/>
</dbReference>
<dbReference type="AlphaFoldDB" id="A0A4C1XSB8"/>
<accession>A0A4C1XSB8</accession>
<evidence type="ECO:0000313" key="2">
    <source>
        <dbReference type="Proteomes" id="UP000299102"/>
    </source>
</evidence>
<dbReference type="OrthoDB" id="552194at2759"/>